<dbReference type="InterPro" id="IPR003719">
    <property type="entry name" value="Phenazine_PhzF-like"/>
</dbReference>
<name>A8M8A9_SALAI</name>
<evidence type="ECO:0000256" key="3">
    <source>
        <dbReference type="PIRSR" id="PIRSR016184-1"/>
    </source>
</evidence>
<dbReference type="Pfam" id="PF02567">
    <property type="entry name" value="PhzC-PhzF"/>
    <property type="match status" value="1"/>
</dbReference>
<feature type="active site" evidence="3">
    <location>
        <position position="44"/>
    </location>
</feature>
<dbReference type="HOGENOM" id="CLU_048756_0_2_11"/>
<accession>A8M8A9</accession>
<dbReference type="Gene3D" id="3.10.310.10">
    <property type="entry name" value="Diaminopimelate Epimerase, Chain A, domain 1"/>
    <property type="match status" value="2"/>
</dbReference>
<dbReference type="eggNOG" id="COG0384">
    <property type="taxonomic scope" value="Bacteria"/>
</dbReference>
<evidence type="ECO:0000313" key="4">
    <source>
        <dbReference type="EMBL" id="ABV98932.1"/>
    </source>
</evidence>
<evidence type="ECO:0000256" key="2">
    <source>
        <dbReference type="ARBA" id="ARBA00023235"/>
    </source>
</evidence>
<dbReference type="STRING" id="391037.Sare_3124"/>
<sequence>MEILRYAAFTTDPAGGNPAGVVLDATGLSDAEMQRIAAEVGYSETAFLVPAGEGHYKVRYFSPKAEVPFCGHATIASAAAHAERHGPGVLHLSTQAGPVEVSTKVRADGTSTATLISVEPRTTPFSTDDLAALLEALRWTSDDLEPTLPPRISFAGAWHPIVAAASRQRLAKLDYDLAALTGLMARRDWTTINLVHREADHVFHARNPFPPGGVIEDPATGAAAAALGGYLRELRLVAPPTTVTVRQGQDMGRPSLLTIGIPAQPGTGIAVTGAAVALRPS</sequence>
<dbReference type="GO" id="GO:0005737">
    <property type="term" value="C:cytoplasm"/>
    <property type="evidence" value="ECO:0007669"/>
    <property type="project" value="TreeGrafter"/>
</dbReference>
<dbReference type="PANTHER" id="PTHR13774:SF39">
    <property type="entry name" value="BIOSYNTHESIS PROTEIN, PUTATIVE-RELATED"/>
    <property type="match status" value="1"/>
</dbReference>
<dbReference type="PANTHER" id="PTHR13774">
    <property type="entry name" value="PHENAZINE BIOSYNTHESIS PROTEIN"/>
    <property type="match status" value="1"/>
</dbReference>
<protein>
    <submittedName>
        <fullName evidence="4">Phenazine biosynthesis protein PhzF family</fullName>
    </submittedName>
</protein>
<evidence type="ECO:0000256" key="1">
    <source>
        <dbReference type="ARBA" id="ARBA00008270"/>
    </source>
</evidence>
<dbReference type="OrthoDB" id="9788221at2"/>
<dbReference type="EMBL" id="CP000850">
    <property type="protein sequence ID" value="ABV98932.1"/>
    <property type="molecule type" value="Genomic_DNA"/>
</dbReference>
<keyword evidence="2" id="KW-0413">Isomerase</keyword>
<dbReference type="NCBIfam" id="TIGR00654">
    <property type="entry name" value="PhzF_family"/>
    <property type="match status" value="1"/>
</dbReference>
<dbReference type="PIRSF" id="PIRSF016184">
    <property type="entry name" value="PhzC_PhzF"/>
    <property type="match status" value="1"/>
</dbReference>
<gene>
    <name evidence="4" type="ordered locus">Sare_3124</name>
</gene>
<organism evidence="4">
    <name type="scientific">Salinispora arenicola (strain CNS-205)</name>
    <dbReference type="NCBI Taxonomy" id="391037"/>
    <lineage>
        <taxon>Bacteria</taxon>
        <taxon>Bacillati</taxon>
        <taxon>Actinomycetota</taxon>
        <taxon>Actinomycetes</taxon>
        <taxon>Micromonosporales</taxon>
        <taxon>Micromonosporaceae</taxon>
        <taxon>Salinispora</taxon>
    </lineage>
</organism>
<comment type="similarity">
    <text evidence="1">Belongs to the PhzF family.</text>
</comment>
<dbReference type="AlphaFoldDB" id="A8M8A9"/>
<dbReference type="KEGG" id="saq:Sare_3124"/>
<dbReference type="GO" id="GO:0016853">
    <property type="term" value="F:isomerase activity"/>
    <property type="evidence" value="ECO:0007669"/>
    <property type="project" value="UniProtKB-KW"/>
</dbReference>
<dbReference type="PATRIC" id="fig|391037.6.peg.3152"/>
<dbReference type="SUPFAM" id="SSF54506">
    <property type="entry name" value="Diaminopimelate epimerase-like"/>
    <property type="match status" value="1"/>
</dbReference>
<reference evidence="4" key="1">
    <citation type="submission" date="2007-10" db="EMBL/GenBank/DDBJ databases">
        <title>Complete sequence of Salinispora arenicola CNS-205.</title>
        <authorList>
            <consortium name="US DOE Joint Genome Institute"/>
            <person name="Copeland A."/>
            <person name="Lucas S."/>
            <person name="Lapidus A."/>
            <person name="Barry K."/>
            <person name="Glavina del Rio T."/>
            <person name="Dalin E."/>
            <person name="Tice H."/>
            <person name="Pitluck S."/>
            <person name="Foster B."/>
            <person name="Schmutz J."/>
            <person name="Larimer F."/>
            <person name="Land M."/>
            <person name="Hauser L."/>
            <person name="Kyrpides N."/>
            <person name="Ivanova N."/>
            <person name="Jensen P.R."/>
            <person name="Moore B.S."/>
            <person name="Penn K."/>
            <person name="Jenkins C."/>
            <person name="Udwary D."/>
            <person name="Xiang L."/>
            <person name="Gontang E."/>
            <person name="Richardson P."/>
        </authorList>
    </citation>
    <scope>NUCLEOTIDE SEQUENCE [LARGE SCALE GENOMIC DNA]</scope>
    <source>
        <strain evidence="4">CNS-205</strain>
    </source>
</reference>
<proteinExistence type="inferred from homology"/>